<evidence type="ECO:0000313" key="1">
    <source>
        <dbReference type="EMBL" id="MDQ0115559.1"/>
    </source>
</evidence>
<dbReference type="Pfam" id="PF05402">
    <property type="entry name" value="PqqD"/>
    <property type="match status" value="1"/>
</dbReference>
<dbReference type="InterPro" id="IPR008792">
    <property type="entry name" value="PQQD"/>
</dbReference>
<dbReference type="Gene3D" id="1.10.10.1150">
    <property type="entry name" value="Coenzyme PQQ synthesis protein D (PqqD)"/>
    <property type="match status" value="1"/>
</dbReference>
<protein>
    <recommendedName>
        <fullName evidence="3">PqqD family protein</fullName>
    </recommendedName>
</protein>
<reference evidence="1 2" key="1">
    <citation type="submission" date="2023-07" db="EMBL/GenBank/DDBJ databases">
        <title>Sorghum-associated microbial communities from plants grown in Nebraska, USA.</title>
        <authorList>
            <person name="Schachtman D."/>
        </authorList>
    </citation>
    <scope>NUCLEOTIDE SEQUENCE [LARGE SCALE GENOMIC DNA]</scope>
    <source>
        <strain evidence="1 2">CC482</strain>
    </source>
</reference>
<organism evidence="1 2">
    <name type="scientific">Paenibacillus harenae</name>
    <dbReference type="NCBI Taxonomy" id="306543"/>
    <lineage>
        <taxon>Bacteria</taxon>
        <taxon>Bacillati</taxon>
        <taxon>Bacillota</taxon>
        <taxon>Bacilli</taxon>
        <taxon>Bacillales</taxon>
        <taxon>Paenibacillaceae</taxon>
        <taxon>Paenibacillus</taxon>
    </lineage>
</organism>
<proteinExistence type="predicted"/>
<name>A0ABT9UAS4_PAEHA</name>
<accession>A0ABT9UAS4</accession>
<dbReference type="EMBL" id="JAUSSU010000011">
    <property type="protein sequence ID" value="MDQ0115559.1"/>
    <property type="molecule type" value="Genomic_DNA"/>
</dbReference>
<keyword evidence="2" id="KW-1185">Reference proteome</keyword>
<gene>
    <name evidence="1" type="ORF">J2T15_005026</name>
</gene>
<evidence type="ECO:0008006" key="3">
    <source>
        <dbReference type="Google" id="ProtNLM"/>
    </source>
</evidence>
<comment type="caution">
    <text evidence="1">The sequence shown here is derived from an EMBL/GenBank/DDBJ whole genome shotgun (WGS) entry which is preliminary data.</text>
</comment>
<dbReference type="RefSeq" id="WP_307207304.1">
    <property type="nucleotide sequence ID" value="NZ_JAUSST010000002.1"/>
</dbReference>
<dbReference type="InterPro" id="IPR041881">
    <property type="entry name" value="PqqD_sf"/>
</dbReference>
<dbReference type="Proteomes" id="UP001229346">
    <property type="component" value="Unassembled WGS sequence"/>
</dbReference>
<sequence length="89" mass="9816">MTLYIRKPGCEAIELDGETMILNPDGLTITRLSPVASYCWSLLCETHSADSLSNAVRSHYEEAGQTVEQDISLFLHDLMECGLIAAVEK</sequence>
<evidence type="ECO:0000313" key="2">
    <source>
        <dbReference type="Proteomes" id="UP001229346"/>
    </source>
</evidence>